<evidence type="ECO:0000313" key="9">
    <source>
        <dbReference type="RefSeq" id="XP_027335598.1"/>
    </source>
</evidence>
<evidence type="ECO:0000256" key="6">
    <source>
        <dbReference type="RuleBase" id="RU363132"/>
    </source>
</evidence>
<sequence length="246" mass="27965">MSQTTEFMDVADSDFLINKELYDDDSEFDYEFEQYFVFSAAKSRLFGQKRPLHVALGSGKSADIILWKNKKTSASILVGVTFIWFLFKRLDYTLLSFICDSLILLLAMLFLWTHLTSFIKILPPPELSAFILPEGSFVDTAISITRELNQLLIIFGVLASGRHLKKFILVTVTLGSVSVLGIWFSATTLFYIVFVVLLTVPAVYEKHGDVVEIIVEKTLIELKSLYASLMKKFFGKSQHFQDCILQ</sequence>
<dbReference type="GO" id="GO:0009617">
    <property type="term" value="P:response to bacterium"/>
    <property type="evidence" value="ECO:0007669"/>
    <property type="project" value="InterPro"/>
</dbReference>
<evidence type="ECO:0000259" key="7">
    <source>
        <dbReference type="PROSITE" id="PS50845"/>
    </source>
</evidence>
<reference evidence="9" key="2">
    <citation type="submission" date="2025-08" db="UniProtKB">
        <authorList>
            <consortium name="RefSeq"/>
        </authorList>
    </citation>
    <scope>IDENTIFICATION</scope>
    <source>
        <tissue evidence="9">Young leaves</tissue>
    </source>
</reference>
<dbReference type="GeneID" id="113849705"/>
<evidence type="ECO:0000256" key="4">
    <source>
        <dbReference type="ARBA" id="ARBA00022989"/>
    </source>
</evidence>
<keyword evidence="3 6" id="KW-0256">Endoplasmic reticulum</keyword>
<feature type="transmembrane region" description="Helical" evidence="6">
    <location>
        <begin position="93"/>
        <end position="112"/>
    </location>
</feature>
<gene>
    <name evidence="9" type="primary">LOC113849705</name>
</gene>
<dbReference type="Pfam" id="PF02453">
    <property type="entry name" value="Reticulon"/>
    <property type="match status" value="1"/>
</dbReference>
<proteinExistence type="predicted"/>
<keyword evidence="2 6" id="KW-0812">Transmembrane</keyword>
<keyword evidence="4 6" id="KW-1133">Transmembrane helix</keyword>
<protein>
    <recommendedName>
        <fullName evidence="6">Reticulon-like protein</fullName>
    </recommendedName>
</protein>
<dbReference type="KEGG" id="aprc:113849705"/>
<dbReference type="InterPro" id="IPR003388">
    <property type="entry name" value="Reticulon"/>
</dbReference>
<accession>A0A8B8JY39</accession>
<dbReference type="OrthoDB" id="567788at2759"/>
<keyword evidence="8" id="KW-1185">Reference proteome</keyword>
<dbReference type="PROSITE" id="PS50845">
    <property type="entry name" value="RETICULON"/>
    <property type="match status" value="1"/>
</dbReference>
<evidence type="ECO:0000256" key="1">
    <source>
        <dbReference type="ARBA" id="ARBA00004477"/>
    </source>
</evidence>
<evidence type="ECO:0000256" key="2">
    <source>
        <dbReference type="ARBA" id="ARBA00022692"/>
    </source>
</evidence>
<dbReference type="InterPro" id="IPR045064">
    <property type="entry name" value="Reticulon-like"/>
</dbReference>
<dbReference type="RefSeq" id="XP_027335598.1">
    <property type="nucleotide sequence ID" value="XM_027479797.1"/>
</dbReference>
<dbReference type="GO" id="GO:0005789">
    <property type="term" value="C:endoplasmic reticulum membrane"/>
    <property type="evidence" value="ECO:0007669"/>
    <property type="project" value="UniProtKB-SubCell"/>
</dbReference>
<evidence type="ECO:0000256" key="3">
    <source>
        <dbReference type="ARBA" id="ARBA00022824"/>
    </source>
</evidence>
<evidence type="ECO:0000313" key="8">
    <source>
        <dbReference type="Proteomes" id="UP000694853"/>
    </source>
</evidence>
<dbReference type="PANTHER" id="PTHR10994:SF177">
    <property type="entry name" value="RETICULON-LIKE PROTEIN B15"/>
    <property type="match status" value="1"/>
</dbReference>
<dbReference type="PANTHER" id="PTHR10994">
    <property type="entry name" value="RETICULON"/>
    <property type="match status" value="1"/>
</dbReference>
<feature type="transmembrane region" description="Helical" evidence="6">
    <location>
        <begin position="167"/>
        <end position="200"/>
    </location>
</feature>
<keyword evidence="5 6" id="KW-0472">Membrane</keyword>
<evidence type="ECO:0000256" key="5">
    <source>
        <dbReference type="ARBA" id="ARBA00023136"/>
    </source>
</evidence>
<feature type="domain" description="Reticulon" evidence="7">
    <location>
        <begin position="61"/>
        <end position="246"/>
    </location>
</feature>
<dbReference type="Proteomes" id="UP000694853">
    <property type="component" value="Unplaced"/>
</dbReference>
<comment type="subcellular location">
    <subcellularLocation>
        <location evidence="1 6">Endoplasmic reticulum membrane</location>
        <topology evidence="1 6">Multi-pass membrane protein</topology>
    </subcellularLocation>
</comment>
<name>A0A8B8JY39_ABRPR</name>
<reference evidence="8" key="1">
    <citation type="journal article" date="2019" name="Toxins">
        <title>Detection of Abrin-Like and Prepropulchellin-Like Toxin Genes and Transcripts Using Whole Genome Sequencing and Full-Length Transcript Sequencing of Abrus precatorius.</title>
        <authorList>
            <person name="Hovde B.T."/>
            <person name="Daligault H.E."/>
            <person name="Hanschen E.R."/>
            <person name="Kunde Y.A."/>
            <person name="Johnson M.B."/>
            <person name="Starkenburg S.R."/>
            <person name="Johnson S.L."/>
        </authorList>
    </citation>
    <scope>NUCLEOTIDE SEQUENCE [LARGE SCALE GENOMIC DNA]</scope>
</reference>
<organism evidence="8 9">
    <name type="scientific">Abrus precatorius</name>
    <name type="common">Indian licorice</name>
    <name type="synonym">Glycine abrus</name>
    <dbReference type="NCBI Taxonomy" id="3816"/>
    <lineage>
        <taxon>Eukaryota</taxon>
        <taxon>Viridiplantae</taxon>
        <taxon>Streptophyta</taxon>
        <taxon>Embryophyta</taxon>
        <taxon>Tracheophyta</taxon>
        <taxon>Spermatophyta</taxon>
        <taxon>Magnoliopsida</taxon>
        <taxon>eudicotyledons</taxon>
        <taxon>Gunneridae</taxon>
        <taxon>Pentapetalae</taxon>
        <taxon>rosids</taxon>
        <taxon>fabids</taxon>
        <taxon>Fabales</taxon>
        <taxon>Fabaceae</taxon>
        <taxon>Papilionoideae</taxon>
        <taxon>50 kb inversion clade</taxon>
        <taxon>NPAAA clade</taxon>
        <taxon>indigoferoid/millettioid clade</taxon>
        <taxon>Abreae</taxon>
        <taxon>Abrus</taxon>
    </lineage>
</organism>
<dbReference type="AlphaFoldDB" id="A0A8B8JY39"/>